<gene>
    <name evidence="2" type="ORF">NDI37_02050</name>
</gene>
<evidence type="ECO:0000256" key="1">
    <source>
        <dbReference type="SAM" id="Phobius"/>
    </source>
</evidence>
<dbReference type="RefSeq" id="WP_190427985.1">
    <property type="nucleotide sequence ID" value="NZ_JAMPKK010000002.1"/>
</dbReference>
<reference evidence="2 3" key="1">
    <citation type="submission" date="2022-04" db="EMBL/GenBank/DDBJ databases">
        <title>Positive selection, recombination, and allopatry shape intraspecific diversity of widespread and dominant cyanobacteria.</title>
        <authorList>
            <person name="Wei J."/>
            <person name="Shu W."/>
            <person name="Hu C."/>
        </authorList>
    </citation>
    <scope>NUCLEOTIDE SEQUENCE [LARGE SCALE GENOMIC DNA]</scope>
    <source>
        <strain evidence="2 3">GB2-A5</strain>
    </source>
</reference>
<dbReference type="InterPro" id="IPR030917">
    <property type="entry name" value="Cyanoexo_CrtB_assoc"/>
</dbReference>
<keyword evidence="3" id="KW-1185">Reference proteome</keyword>
<evidence type="ECO:0000313" key="2">
    <source>
        <dbReference type="EMBL" id="MEP0863248.1"/>
    </source>
</evidence>
<dbReference type="Proteomes" id="UP001442494">
    <property type="component" value="Unassembled WGS sequence"/>
</dbReference>
<accession>A0ABV0JII5</accession>
<evidence type="ECO:0000313" key="3">
    <source>
        <dbReference type="Proteomes" id="UP001442494"/>
    </source>
</evidence>
<dbReference type="EMBL" id="JAMPKK010000002">
    <property type="protein sequence ID" value="MEP0863248.1"/>
    <property type="molecule type" value="Genomic_DNA"/>
</dbReference>
<dbReference type="NCBIfam" id="TIGR04533">
    <property type="entry name" value="cyanosortB_assc"/>
    <property type="match status" value="1"/>
</dbReference>
<comment type="caution">
    <text evidence="2">The sequence shown here is derived from an EMBL/GenBank/DDBJ whole genome shotgun (WGS) entry which is preliminary data.</text>
</comment>
<organism evidence="2 3">
    <name type="scientific">Funiculus sociatus GB2-A5</name>
    <dbReference type="NCBI Taxonomy" id="2933946"/>
    <lineage>
        <taxon>Bacteria</taxon>
        <taxon>Bacillati</taxon>
        <taxon>Cyanobacteriota</taxon>
        <taxon>Cyanophyceae</taxon>
        <taxon>Coleofasciculales</taxon>
        <taxon>Coleofasciculaceae</taxon>
        <taxon>Funiculus</taxon>
    </lineage>
</organism>
<keyword evidence="1" id="KW-0472">Membrane</keyword>
<protein>
    <submittedName>
        <fullName evidence="2">Cyanoexosortase B system-associated protein</fullName>
    </submittedName>
</protein>
<keyword evidence="1" id="KW-0812">Transmembrane</keyword>
<keyword evidence="1" id="KW-1133">Transmembrane helix</keyword>
<feature type="transmembrane region" description="Helical" evidence="1">
    <location>
        <begin position="12"/>
        <end position="33"/>
    </location>
</feature>
<sequence length="257" mass="29330">MRLPKLLHLPVSQVVLLCFLIVLIAIGAVPSYLSGNWAWVNPPQVTNFKQLKSLRQNGLALPGWQTKQQQVETIGGHKWSIQELQRDEKSQVTLLLLPQVSQKDQPEVEWMDVNGFMGREFQYRKLSQTDKNSNRRFQFSWDTDSYRQLPFTVKSTSTSSADAKVEARFFRGWTQQQTFAVLQWYAWPGGGNPAPSTWFWADQMAQLQRHRLPWTAVSILIPMEPLADLETAKPLAESLGQTVQAALMADVLHPANR</sequence>
<name>A0ABV0JII5_9CYAN</name>
<proteinExistence type="predicted"/>